<accession>A0A516V1Z2</accession>
<gene>
    <name evidence="6" type="ORF">FNZ56_00945</name>
</gene>
<dbReference type="PROSITE" id="PS00018">
    <property type="entry name" value="EF_HAND_1"/>
    <property type="match status" value="2"/>
</dbReference>
<dbReference type="Pfam" id="PF13499">
    <property type="entry name" value="EF-hand_7"/>
    <property type="match status" value="1"/>
</dbReference>
<name>A0A516V1Z2_9GAMM</name>
<feature type="compositionally biased region" description="Basic and acidic residues" evidence="3">
    <location>
        <begin position="135"/>
        <end position="176"/>
    </location>
</feature>
<dbReference type="AlphaFoldDB" id="A0A516V1Z2"/>
<feature type="region of interest" description="Disordered" evidence="3">
    <location>
        <begin position="26"/>
        <end position="104"/>
    </location>
</feature>
<evidence type="ECO:0000259" key="5">
    <source>
        <dbReference type="PROSITE" id="PS50222"/>
    </source>
</evidence>
<dbReference type="PROSITE" id="PS50222">
    <property type="entry name" value="EF_HAND_2"/>
    <property type="match status" value="1"/>
</dbReference>
<evidence type="ECO:0000256" key="3">
    <source>
        <dbReference type="SAM" id="MobiDB-lite"/>
    </source>
</evidence>
<feature type="compositionally biased region" description="Gly residues" evidence="3">
    <location>
        <begin position="186"/>
        <end position="195"/>
    </location>
</feature>
<evidence type="ECO:0000313" key="7">
    <source>
        <dbReference type="Proteomes" id="UP000315891"/>
    </source>
</evidence>
<feature type="compositionally biased region" description="Basic and acidic residues" evidence="3">
    <location>
        <begin position="36"/>
        <end position="55"/>
    </location>
</feature>
<dbReference type="GO" id="GO:0005509">
    <property type="term" value="F:calcium ion binding"/>
    <property type="evidence" value="ECO:0007669"/>
    <property type="project" value="InterPro"/>
</dbReference>
<dbReference type="EMBL" id="CP041742">
    <property type="protein sequence ID" value="QDQ72549.1"/>
    <property type="molecule type" value="Genomic_DNA"/>
</dbReference>
<keyword evidence="7" id="KW-1185">Reference proteome</keyword>
<dbReference type="PANTHER" id="PTHR10827">
    <property type="entry name" value="RETICULOCALBIN"/>
    <property type="match status" value="1"/>
</dbReference>
<feature type="compositionally biased region" description="Basic and acidic residues" evidence="3">
    <location>
        <begin position="64"/>
        <end position="93"/>
    </location>
</feature>
<evidence type="ECO:0000256" key="4">
    <source>
        <dbReference type="SAM" id="SignalP"/>
    </source>
</evidence>
<dbReference type="Pfam" id="PF13202">
    <property type="entry name" value="EF-hand_5"/>
    <property type="match status" value="3"/>
</dbReference>
<sequence length="203" mass="21706">MPHPRALLALAFAAVLASTAACAQQAATPSTSTDAPRQRLDANGDGMIDKSEAAKAPRLAQKFDQLDTNHDGRLTADELPHGQRGDRGGRDGNDGSGGGMHERMMQLDTDHDGRISSKEAAAKPELAQRFAQMDSNHDGFLDRSDFEARRQQKRDECFANADADKDGKLSRSEYDSAHQQCQSHGGMRGPRGGGDTPTPPPAG</sequence>
<dbReference type="Gene3D" id="1.10.238.10">
    <property type="entry name" value="EF-hand"/>
    <property type="match status" value="2"/>
</dbReference>
<dbReference type="InterPro" id="IPR018247">
    <property type="entry name" value="EF_Hand_1_Ca_BS"/>
</dbReference>
<dbReference type="InterPro" id="IPR011992">
    <property type="entry name" value="EF-hand-dom_pair"/>
</dbReference>
<dbReference type="Proteomes" id="UP000315891">
    <property type="component" value="Chromosome"/>
</dbReference>
<dbReference type="PROSITE" id="PS51257">
    <property type="entry name" value="PROKAR_LIPOPROTEIN"/>
    <property type="match status" value="1"/>
</dbReference>
<evidence type="ECO:0000256" key="2">
    <source>
        <dbReference type="ARBA" id="ARBA00022737"/>
    </source>
</evidence>
<feature type="region of interest" description="Disordered" evidence="3">
    <location>
        <begin position="131"/>
        <end position="203"/>
    </location>
</feature>
<dbReference type="SMART" id="SM00054">
    <property type="entry name" value="EFh"/>
    <property type="match status" value="3"/>
</dbReference>
<reference evidence="6 7" key="1">
    <citation type="submission" date="2019-07" db="EMBL/GenBank/DDBJ databases">
        <title>Lysobacter weifangensis sp. nov., isolated from bensulfuron-methyl contaminated farmland soil.</title>
        <authorList>
            <person name="Zhao H."/>
        </authorList>
    </citation>
    <scope>NUCLEOTIDE SEQUENCE [LARGE SCALE GENOMIC DNA]</scope>
    <source>
        <strain evidence="6 7">CC-Bw-6</strain>
    </source>
</reference>
<evidence type="ECO:0000313" key="6">
    <source>
        <dbReference type="EMBL" id="QDQ72549.1"/>
    </source>
</evidence>
<dbReference type="OrthoDB" id="6089795at2"/>
<keyword evidence="1" id="KW-0479">Metal-binding</keyword>
<dbReference type="SUPFAM" id="SSF47473">
    <property type="entry name" value="EF-hand"/>
    <property type="match status" value="1"/>
</dbReference>
<keyword evidence="4" id="KW-0732">Signal</keyword>
<evidence type="ECO:0000256" key="1">
    <source>
        <dbReference type="ARBA" id="ARBA00022723"/>
    </source>
</evidence>
<dbReference type="RefSeq" id="WP_143878065.1">
    <property type="nucleotide sequence ID" value="NZ_BAABLZ010000002.1"/>
</dbReference>
<feature type="chain" id="PRO_5022198882" evidence="4">
    <location>
        <begin position="24"/>
        <end position="203"/>
    </location>
</feature>
<dbReference type="PANTHER" id="PTHR10827:SF98">
    <property type="entry name" value="45 KDA CALCIUM-BINDING PROTEIN"/>
    <property type="match status" value="1"/>
</dbReference>
<protein>
    <submittedName>
        <fullName evidence="6">EF-hand domain-containing protein</fullName>
    </submittedName>
</protein>
<dbReference type="InterPro" id="IPR002048">
    <property type="entry name" value="EF_hand_dom"/>
</dbReference>
<feature type="signal peptide" evidence="4">
    <location>
        <begin position="1"/>
        <end position="23"/>
    </location>
</feature>
<organism evidence="6 7">
    <name type="scientific">Pseudoluteimonas lycopersici</name>
    <dbReference type="NCBI Taxonomy" id="1324796"/>
    <lineage>
        <taxon>Bacteria</taxon>
        <taxon>Pseudomonadati</taxon>
        <taxon>Pseudomonadota</taxon>
        <taxon>Gammaproteobacteria</taxon>
        <taxon>Lysobacterales</taxon>
        <taxon>Lysobacteraceae</taxon>
        <taxon>Pseudoluteimonas</taxon>
    </lineage>
</organism>
<feature type="compositionally biased region" description="Low complexity" evidence="3">
    <location>
        <begin position="26"/>
        <end position="35"/>
    </location>
</feature>
<proteinExistence type="predicted"/>
<feature type="domain" description="EF-hand" evidence="5">
    <location>
        <begin position="149"/>
        <end position="184"/>
    </location>
</feature>
<keyword evidence="2" id="KW-0677">Repeat</keyword>